<feature type="transmembrane region" description="Helical" evidence="6">
    <location>
        <begin position="548"/>
        <end position="569"/>
    </location>
</feature>
<evidence type="ECO:0000256" key="2">
    <source>
        <dbReference type="ARBA" id="ARBA00022692"/>
    </source>
</evidence>
<keyword evidence="9" id="KW-1185">Reference proteome</keyword>
<feature type="transmembrane region" description="Helical" evidence="6">
    <location>
        <begin position="616"/>
        <end position="633"/>
    </location>
</feature>
<feature type="domain" description="SET" evidence="7">
    <location>
        <begin position="9"/>
        <end position="164"/>
    </location>
</feature>
<evidence type="ECO:0000256" key="6">
    <source>
        <dbReference type="SAM" id="Phobius"/>
    </source>
</evidence>
<gene>
    <name evidence="8" type="ORF">CCMP2556_LOCUS46550</name>
</gene>
<dbReference type="SUPFAM" id="SSF82199">
    <property type="entry name" value="SET domain"/>
    <property type="match status" value="1"/>
</dbReference>
<evidence type="ECO:0000259" key="7">
    <source>
        <dbReference type="PROSITE" id="PS50280"/>
    </source>
</evidence>
<comment type="subcellular location">
    <subcellularLocation>
        <location evidence="1">Membrane</location>
        <topology evidence="1">Multi-pass membrane protein</topology>
    </subcellularLocation>
</comment>
<feature type="transmembrane region" description="Helical" evidence="6">
    <location>
        <begin position="516"/>
        <end position="536"/>
    </location>
</feature>
<feature type="transmembrane region" description="Helical" evidence="6">
    <location>
        <begin position="486"/>
        <end position="504"/>
    </location>
</feature>
<keyword evidence="2 6" id="KW-0812">Transmembrane</keyword>
<dbReference type="InterPro" id="IPR001214">
    <property type="entry name" value="SET_dom"/>
</dbReference>
<dbReference type="EMBL" id="CAXAMN010025805">
    <property type="protein sequence ID" value="CAK9098227.1"/>
    <property type="molecule type" value="Genomic_DNA"/>
</dbReference>
<evidence type="ECO:0000256" key="5">
    <source>
        <dbReference type="SAM" id="MobiDB-lite"/>
    </source>
</evidence>
<feature type="region of interest" description="Disordered" evidence="5">
    <location>
        <begin position="673"/>
        <end position="715"/>
    </location>
</feature>
<dbReference type="SMART" id="SM00317">
    <property type="entry name" value="SET"/>
    <property type="match status" value="1"/>
</dbReference>
<keyword evidence="3 6" id="KW-1133">Transmembrane helix</keyword>
<dbReference type="NCBIfam" id="TIGR00803">
    <property type="entry name" value="nst"/>
    <property type="match status" value="1"/>
</dbReference>
<evidence type="ECO:0000256" key="3">
    <source>
        <dbReference type="ARBA" id="ARBA00022989"/>
    </source>
</evidence>
<feature type="compositionally biased region" description="Polar residues" evidence="5">
    <location>
        <begin position="686"/>
        <end position="699"/>
    </location>
</feature>
<organism evidence="8 9">
    <name type="scientific">Durusdinium trenchii</name>
    <dbReference type="NCBI Taxonomy" id="1381693"/>
    <lineage>
        <taxon>Eukaryota</taxon>
        <taxon>Sar</taxon>
        <taxon>Alveolata</taxon>
        <taxon>Dinophyceae</taxon>
        <taxon>Suessiales</taxon>
        <taxon>Symbiodiniaceae</taxon>
        <taxon>Durusdinium</taxon>
    </lineage>
</organism>
<dbReference type="InterPro" id="IPR007271">
    <property type="entry name" value="Nuc_sug_transpt"/>
</dbReference>
<evidence type="ECO:0000256" key="4">
    <source>
        <dbReference type="ARBA" id="ARBA00023136"/>
    </source>
</evidence>
<feature type="transmembrane region" description="Helical" evidence="6">
    <location>
        <begin position="639"/>
        <end position="656"/>
    </location>
</feature>
<dbReference type="Proteomes" id="UP001642484">
    <property type="component" value="Unassembled WGS sequence"/>
</dbReference>
<dbReference type="Gene3D" id="2.170.270.10">
    <property type="entry name" value="SET domain"/>
    <property type="match status" value="1"/>
</dbReference>
<dbReference type="Pfam" id="PF04142">
    <property type="entry name" value="Nuc_sug_transp"/>
    <property type="match status" value="1"/>
</dbReference>
<evidence type="ECO:0000313" key="8">
    <source>
        <dbReference type="EMBL" id="CAK9098227.1"/>
    </source>
</evidence>
<name>A0ABP0RGE1_9DINO</name>
<dbReference type="Gene3D" id="1.10.3730.20">
    <property type="match status" value="1"/>
</dbReference>
<dbReference type="InterPro" id="IPR037185">
    <property type="entry name" value="EmrE-like"/>
</dbReference>
<dbReference type="InterPro" id="IPR046341">
    <property type="entry name" value="SET_dom_sf"/>
</dbReference>
<dbReference type="CDD" id="cd20071">
    <property type="entry name" value="SET_SMYD"/>
    <property type="match status" value="1"/>
</dbReference>
<keyword evidence="4 6" id="KW-0472">Membrane</keyword>
<dbReference type="SUPFAM" id="SSF103481">
    <property type="entry name" value="Multidrug resistance efflux transporter EmrE"/>
    <property type="match status" value="1"/>
</dbReference>
<dbReference type="PROSITE" id="PS50280">
    <property type="entry name" value="SET"/>
    <property type="match status" value="1"/>
</dbReference>
<proteinExistence type="predicted"/>
<evidence type="ECO:0000313" key="9">
    <source>
        <dbReference type="Proteomes" id="UP001642484"/>
    </source>
</evidence>
<feature type="transmembrane region" description="Helical" evidence="6">
    <location>
        <begin position="581"/>
        <end position="604"/>
    </location>
</feature>
<dbReference type="Pfam" id="PF00856">
    <property type="entry name" value="SET"/>
    <property type="match status" value="1"/>
</dbReference>
<accession>A0ABP0RGE1</accession>
<protein>
    <recommendedName>
        <fullName evidence="7">SET domain-containing protein</fullName>
    </recommendedName>
</protein>
<dbReference type="PANTHER" id="PTHR10231">
    <property type="entry name" value="NUCLEOTIDE-SUGAR TRANSMEMBRANE TRANSPORTER"/>
    <property type="match status" value="1"/>
</dbReference>
<comment type="caution">
    <text evidence="8">The sequence shown here is derived from an EMBL/GenBank/DDBJ whole genome shotgun (WGS) entry which is preliminary data.</text>
</comment>
<feature type="transmembrane region" description="Helical" evidence="6">
    <location>
        <begin position="389"/>
        <end position="413"/>
    </location>
</feature>
<evidence type="ECO:0000256" key="1">
    <source>
        <dbReference type="ARBA" id="ARBA00004141"/>
    </source>
</evidence>
<sequence>MDLEPWAAYGLELQDLGPKGRGLVAGKDFRCGEVLFREKGFRAKSPEHLALEVLASAEARAQVSHLHTGPLCHLEGETDDEKFSRAAMPEPCPTEFPRKYSKVRFNSFELNGCCFLPIMALFNHSCAPNAAITQLPPHEECHTAMVVVAEQGIARGTEIVYSYNSDCLFVPLRERRKRLLSNWGFLCKCSRCQVEEEAGLEDDEEEPPEMPQLLSWEEVDLKNVNLFQARHEEELHDLCEASKPHTHAEKVAKFFSELGETGCLGEDMSDFDTGPLVKQKQERRKNLRQGQRHVRQLRSAEKVYRRGVIVTPPLGLPLLYQSELHDCVPTRASPVALGIPRLHQRVDKEGTEMARWVRKASLITVVFQNTALALCMRYSRLPREGSNELYLVSTAVLSGEAMKILVSLVLASFSYSPREIWHLFFSRDALTMLIPAALYSFQNGLQYVAASNLDVSVCQVLYQMKLVTTALFSVTMLGRQLSRNQWLGILACAAGVAVVQLATVETQHNASENQQVWVGFLAVTTACVTSGLAAVYTEKIFKTGNTSLWVRNMHLAAWSLLAVGGAMYLKDGSKISQKGFFFRWDLIVCIVVLLQALGGMAVAVVAKYADNISKGFATAVSIILTCIASVFMFDLLPSAHFILGTALVLLSLYLYTRKGPGAVQHGYLEVRTKDVEPGGPDGEDTPNGNSSALKQGPQNTTPPVPGRSLLGCGHYGPGRTIDGGAKVAL</sequence>
<reference evidence="8 9" key="1">
    <citation type="submission" date="2024-02" db="EMBL/GenBank/DDBJ databases">
        <authorList>
            <person name="Chen Y."/>
            <person name="Shah S."/>
            <person name="Dougan E. K."/>
            <person name="Thang M."/>
            <person name="Chan C."/>
        </authorList>
    </citation>
    <scope>NUCLEOTIDE SEQUENCE [LARGE SCALE GENOMIC DNA]</scope>
</reference>